<accession>A0A4V2PYD4</accession>
<evidence type="ECO:0000256" key="3">
    <source>
        <dbReference type="ARBA" id="ARBA00022452"/>
    </source>
</evidence>
<proteinExistence type="inferred from homology"/>
<organism evidence="9 10">
    <name type="scientific">Albibacterium bauzanense</name>
    <dbReference type="NCBI Taxonomy" id="653929"/>
    <lineage>
        <taxon>Bacteria</taxon>
        <taxon>Pseudomonadati</taxon>
        <taxon>Bacteroidota</taxon>
        <taxon>Sphingobacteriia</taxon>
        <taxon>Sphingobacteriales</taxon>
        <taxon>Sphingobacteriaceae</taxon>
        <taxon>Albibacterium</taxon>
    </lineage>
</organism>
<dbReference type="Pfam" id="PF07715">
    <property type="entry name" value="Plug"/>
    <property type="match status" value="1"/>
</dbReference>
<name>A0A4V2PYD4_9SPHI</name>
<dbReference type="FunFam" id="2.170.130.10:FF:000008">
    <property type="entry name" value="SusC/RagA family TonB-linked outer membrane protein"/>
    <property type="match status" value="1"/>
</dbReference>
<dbReference type="SUPFAM" id="SSF49464">
    <property type="entry name" value="Carboxypeptidase regulatory domain-like"/>
    <property type="match status" value="1"/>
</dbReference>
<gene>
    <name evidence="9" type="ORF">C8N28_0892</name>
</gene>
<comment type="subcellular location">
    <subcellularLocation>
        <location evidence="1 7">Cell outer membrane</location>
        <topology evidence="1 7">Multi-pass membrane protein</topology>
    </subcellularLocation>
</comment>
<protein>
    <submittedName>
        <fullName evidence="9">TonB-linked SusC/RagA family outer membrane protein</fullName>
    </submittedName>
</protein>
<feature type="domain" description="TonB-dependent receptor plug" evidence="8">
    <location>
        <begin position="148"/>
        <end position="268"/>
    </location>
</feature>
<keyword evidence="4 7" id="KW-0812">Transmembrane</keyword>
<dbReference type="SUPFAM" id="SSF56935">
    <property type="entry name" value="Porins"/>
    <property type="match status" value="1"/>
</dbReference>
<reference evidence="9 10" key="1">
    <citation type="submission" date="2019-03" db="EMBL/GenBank/DDBJ databases">
        <title>Genomic Encyclopedia of Archaeal and Bacterial Type Strains, Phase II (KMG-II): from individual species to whole genera.</title>
        <authorList>
            <person name="Goeker M."/>
        </authorList>
    </citation>
    <scope>NUCLEOTIDE SEQUENCE [LARGE SCALE GENOMIC DNA]</scope>
    <source>
        <strain evidence="9 10">DSM 22554</strain>
    </source>
</reference>
<keyword evidence="2 7" id="KW-0813">Transport</keyword>
<dbReference type="AlphaFoldDB" id="A0A4V2PYD4"/>
<keyword evidence="6 7" id="KW-0998">Cell outer membrane</keyword>
<dbReference type="InterPro" id="IPR023996">
    <property type="entry name" value="TonB-dep_OMP_SusC/RagA"/>
</dbReference>
<dbReference type="PROSITE" id="PS52016">
    <property type="entry name" value="TONB_DEPENDENT_REC_3"/>
    <property type="match status" value="1"/>
</dbReference>
<dbReference type="InterPro" id="IPR039426">
    <property type="entry name" value="TonB-dep_rcpt-like"/>
</dbReference>
<comment type="similarity">
    <text evidence="7">Belongs to the TonB-dependent receptor family.</text>
</comment>
<evidence type="ECO:0000313" key="10">
    <source>
        <dbReference type="Proteomes" id="UP000294616"/>
    </source>
</evidence>
<dbReference type="Gene3D" id="2.60.40.1120">
    <property type="entry name" value="Carboxypeptidase-like, regulatory domain"/>
    <property type="match status" value="1"/>
</dbReference>
<dbReference type="GO" id="GO:0009279">
    <property type="term" value="C:cell outer membrane"/>
    <property type="evidence" value="ECO:0007669"/>
    <property type="project" value="UniProtKB-SubCell"/>
</dbReference>
<dbReference type="InterPro" id="IPR023997">
    <property type="entry name" value="TonB-dep_OMP_SusC/RagA_CS"/>
</dbReference>
<dbReference type="EMBL" id="SMGO01000001">
    <property type="protein sequence ID" value="TCK85581.1"/>
    <property type="molecule type" value="Genomic_DNA"/>
</dbReference>
<dbReference type="NCBIfam" id="TIGR04057">
    <property type="entry name" value="SusC_RagA_signa"/>
    <property type="match status" value="1"/>
</dbReference>
<comment type="caution">
    <text evidence="9">The sequence shown here is derived from an EMBL/GenBank/DDBJ whole genome shotgun (WGS) entry which is preliminary data.</text>
</comment>
<dbReference type="Pfam" id="PF13715">
    <property type="entry name" value="CarbopepD_reg_2"/>
    <property type="match status" value="1"/>
</dbReference>
<keyword evidence="5 7" id="KW-0472">Membrane</keyword>
<dbReference type="InterPro" id="IPR012910">
    <property type="entry name" value="Plug_dom"/>
</dbReference>
<dbReference type="Gene3D" id="2.170.130.10">
    <property type="entry name" value="TonB-dependent receptor, plug domain"/>
    <property type="match status" value="1"/>
</dbReference>
<evidence type="ECO:0000256" key="2">
    <source>
        <dbReference type="ARBA" id="ARBA00022448"/>
    </source>
</evidence>
<evidence type="ECO:0000256" key="6">
    <source>
        <dbReference type="ARBA" id="ARBA00023237"/>
    </source>
</evidence>
<evidence type="ECO:0000256" key="4">
    <source>
        <dbReference type="ARBA" id="ARBA00022692"/>
    </source>
</evidence>
<dbReference type="InterPro" id="IPR008969">
    <property type="entry name" value="CarboxyPept-like_regulatory"/>
</dbReference>
<evidence type="ECO:0000256" key="1">
    <source>
        <dbReference type="ARBA" id="ARBA00004571"/>
    </source>
</evidence>
<keyword evidence="10" id="KW-1185">Reference proteome</keyword>
<dbReference type="Gene3D" id="2.40.170.20">
    <property type="entry name" value="TonB-dependent receptor, beta-barrel domain"/>
    <property type="match status" value="1"/>
</dbReference>
<keyword evidence="3 7" id="KW-1134">Transmembrane beta strand</keyword>
<evidence type="ECO:0000256" key="7">
    <source>
        <dbReference type="PROSITE-ProRule" id="PRU01360"/>
    </source>
</evidence>
<dbReference type="InterPro" id="IPR037066">
    <property type="entry name" value="Plug_dom_sf"/>
</dbReference>
<dbReference type="NCBIfam" id="TIGR04056">
    <property type="entry name" value="OMP_RagA_SusC"/>
    <property type="match status" value="1"/>
</dbReference>
<dbReference type="InterPro" id="IPR036942">
    <property type="entry name" value="Beta-barrel_TonB_sf"/>
</dbReference>
<evidence type="ECO:0000259" key="8">
    <source>
        <dbReference type="Pfam" id="PF07715"/>
    </source>
</evidence>
<dbReference type="RefSeq" id="WP_221410187.1">
    <property type="nucleotide sequence ID" value="NZ_SMGO01000001.1"/>
</dbReference>
<sequence length="1045" mass="115374">MKTINKILEIKSRTPFSLKLSCLFAICTMIFQHSISYANIIEPAFLKRELGVINIAVAGKVTDANGNSLPGVTVTIKGTNTSTATDLEGNFKFSNQVPENSVITLSLLGFKTKEVVVTNANFLTILLEEDLRQLSEVVVIGYGSQERKDLIGSISKINADEVKQIPVGSFDAQLQGKAAGLQINSNTGIPGEGIFIRVRGTTSINASNDPLYIVDGVFINNSSLQTVSTGGKATSPIADINPADIESVEVLKDASATAIYGARGANGVVIVTTKRGNYNSKAKLGFNATQGIAEAAKIWGQASGPLNAELHNESWINSGIDNPALNQTYANRPFRPVSEGGRGLPEEQQTYDRLGDIFQTARLQSYDLSLQGGSSGTKYYFGAGYTRQEAIMKPVYFNRASFKLNLDQKVNNNIQVGITNSISRTFRNQARAGDGPQGGMFQTALLVATYLPKFNADGTPAKWGPWDNLDVLLNNYDVKTKNIRYIGNVYLDADITPELKFRSSFGIDYNDYNESEYWNSLTLIGASPTNGLATAAVTNNSTWLNEQTLSYRKVFNGDHNFGLLVGNSLQGDLIKSTFAQGTNFPNDSFKKISSAATRIGSDSWTESKLVSFFSRADYNYRSKYYLQLSVRADGSSRFGADNRWGYFPSVGTAWRIKEENFLRDVNFISDLKLRGSFGITGNQNGINNFASRGLWIGGVGYPDNITGGDKPGIAPQQLANPTLRWEKTRQINGGVDLGLWNGRVALELNVYRKYTSDLLIQRPLASSTGFSSYYSNEGEISNTGFELNINTTNIEKGDFQWQTNFNIASNKNVIEKLATPINVYSRDWLRMEEGHPMYSFWLYKQLYVDPQTGDAVFEDVNKDGKITVEDRQLLGNAMPDFFGGISNSFTYKGWDASILFTFQYGNDVFNMNEFFDMAGGTRAERFASANSTKRWQNPGDITDVPRFTTVGNNYRLEQNSRLLEDGSFIRLKQLSIGYSIPKRLLTRFKIEDLRLSFTGSNVLLFTKYSGLDPESNVASSQNVQGLDFGTPPQPRTFQLGINLTL</sequence>
<evidence type="ECO:0000256" key="5">
    <source>
        <dbReference type="ARBA" id="ARBA00023136"/>
    </source>
</evidence>
<evidence type="ECO:0000313" key="9">
    <source>
        <dbReference type="EMBL" id="TCK85581.1"/>
    </source>
</evidence>
<dbReference type="Proteomes" id="UP000294616">
    <property type="component" value="Unassembled WGS sequence"/>
</dbReference>